<dbReference type="InterPro" id="IPR015860">
    <property type="entry name" value="ABC_transpr_TagH-like"/>
</dbReference>
<accession>D5WVY9</accession>
<evidence type="ECO:0000313" key="7">
    <source>
        <dbReference type="EMBL" id="ADG05621.1"/>
    </source>
</evidence>
<organism evidence="7 8">
    <name type="scientific">Kyrpidia tusciae (strain DSM 2912 / NBRC 15312 / T2)</name>
    <name type="common">Bacillus tusciae</name>
    <dbReference type="NCBI Taxonomy" id="562970"/>
    <lineage>
        <taxon>Bacteria</taxon>
        <taxon>Bacillati</taxon>
        <taxon>Bacillota</taxon>
        <taxon>Bacilli</taxon>
        <taxon>Bacillales</taxon>
        <taxon>Alicyclobacillaceae</taxon>
        <taxon>Kyrpidia</taxon>
    </lineage>
</organism>
<protein>
    <submittedName>
        <fullName evidence="7">ABC transporter related protein</fullName>
    </submittedName>
</protein>
<dbReference type="PROSITE" id="PS50893">
    <property type="entry name" value="ABC_TRANSPORTER_2"/>
    <property type="match status" value="1"/>
</dbReference>
<dbReference type="HOGENOM" id="CLU_000604_1_2_9"/>
<keyword evidence="5" id="KW-1278">Translocase</keyword>
<feature type="domain" description="ABC transporter" evidence="6">
    <location>
        <begin position="5"/>
        <end position="241"/>
    </location>
</feature>
<name>D5WVY9_KYRT2</name>
<comment type="similarity">
    <text evidence="1">Belongs to the ABC transporter superfamily.</text>
</comment>
<evidence type="ECO:0000256" key="4">
    <source>
        <dbReference type="ARBA" id="ARBA00022840"/>
    </source>
</evidence>
<gene>
    <name evidence="7" type="ordered locus">Btus_0877</name>
</gene>
<dbReference type="InterPro" id="IPR027417">
    <property type="entry name" value="P-loop_NTPase"/>
</dbReference>
<dbReference type="SUPFAM" id="SSF52540">
    <property type="entry name" value="P-loop containing nucleoside triphosphate hydrolases"/>
    <property type="match status" value="1"/>
</dbReference>
<dbReference type="eggNOG" id="COG1134">
    <property type="taxonomic scope" value="Bacteria"/>
</dbReference>
<keyword evidence="4" id="KW-0067">ATP-binding</keyword>
<reference evidence="7 8" key="1">
    <citation type="journal article" date="2011" name="Stand. Genomic Sci.">
        <title>Complete genome sequence of the thermophilic, hydrogen-oxidizing Bacillus tusciae type strain (T2) and reclassification in the new genus, Kyrpidia gen. nov. as Kyrpidia tusciae comb. nov. and emendation of the family Alicyclobacillaceae da Costa and Rainey, 2010.</title>
        <authorList>
            <person name="Klenk H.P."/>
            <person name="Lapidus A."/>
            <person name="Chertkov O."/>
            <person name="Copeland A."/>
            <person name="Del Rio T.G."/>
            <person name="Nolan M."/>
            <person name="Lucas S."/>
            <person name="Chen F."/>
            <person name="Tice H."/>
            <person name="Cheng J.F."/>
            <person name="Han C."/>
            <person name="Bruce D."/>
            <person name="Goodwin L."/>
            <person name="Pitluck S."/>
            <person name="Pati A."/>
            <person name="Ivanova N."/>
            <person name="Mavromatis K."/>
            <person name="Daum C."/>
            <person name="Chen A."/>
            <person name="Palaniappan K."/>
            <person name="Chang Y.J."/>
            <person name="Land M."/>
            <person name="Hauser L."/>
            <person name="Jeffries C.D."/>
            <person name="Detter J.C."/>
            <person name="Rohde M."/>
            <person name="Abt B."/>
            <person name="Pukall R."/>
            <person name="Goker M."/>
            <person name="Bristow J."/>
            <person name="Markowitz V."/>
            <person name="Hugenholtz P."/>
            <person name="Eisen J.A."/>
        </authorList>
    </citation>
    <scope>NUCLEOTIDE SEQUENCE [LARGE SCALE GENOMIC DNA]</scope>
    <source>
        <strain evidence="7 8">DSM 2912</strain>
    </source>
</reference>
<keyword evidence="3" id="KW-0547">Nucleotide-binding</keyword>
<dbReference type="Proteomes" id="UP000002368">
    <property type="component" value="Chromosome"/>
</dbReference>
<evidence type="ECO:0000256" key="5">
    <source>
        <dbReference type="ARBA" id="ARBA00022967"/>
    </source>
</evidence>
<proteinExistence type="inferred from homology"/>
<dbReference type="InterPro" id="IPR003593">
    <property type="entry name" value="AAA+_ATPase"/>
</dbReference>
<evidence type="ECO:0000313" key="8">
    <source>
        <dbReference type="Proteomes" id="UP000002368"/>
    </source>
</evidence>
<dbReference type="CDD" id="cd03220">
    <property type="entry name" value="ABC_KpsT_Wzt"/>
    <property type="match status" value="1"/>
</dbReference>
<dbReference type="InterPro" id="IPR050683">
    <property type="entry name" value="Bact_Polysacc_Export_ATP-bd"/>
</dbReference>
<keyword evidence="2" id="KW-0813">Transport</keyword>
<dbReference type="PANTHER" id="PTHR46743">
    <property type="entry name" value="TEICHOIC ACIDS EXPORT ATP-BINDING PROTEIN TAGH"/>
    <property type="match status" value="1"/>
</dbReference>
<dbReference type="RefSeq" id="WP_013074913.1">
    <property type="nucleotide sequence ID" value="NC_014098.1"/>
</dbReference>
<dbReference type="EMBL" id="CP002017">
    <property type="protein sequence ID" value="ADG05621.1"/>
    <property type="molecule type" value="Genomic_DNA"/>
</dbReference>
<evidence type="ECO:0000256" key="1">
    <source>
        <dbReference type="ARBA" id="ARBA00005417"/>
    </source>
</evidence>
<keyword evidence="8" id="KW-1185">Reference proteome</keyword>
<evidence type="ECO:0000256" key="2">
    <source>
        <dbReference type="ARBA" id="ARBA00022448"/>
    </source>
</evidence>
<dbReference type="GO" id="GO:0005524">
    <property type="term" value="F:ATP binding"/>
    <property type="evidence" value="ECO:0007669"/>
    <property type="project" value="UniProtKB-KW"/>
</dbReference>
<dbReference type="PANTHER" id="PTHR46743:SF2">
    <property type="entry name" value="TEICHOIC ACIDS EXPORT ATP-BINDING PROTEIN TAGH"/>
    <property type="match status" value="1"/>
</dbReference>
<dbReference type="GO" id="GO:0016020">
    <property type="term" value="C:membrane"/>
    <property type="evidence" value="ECO:0007669"/>
    <property type="project" value="InterPro"/>
</dbReference>
<dbReference type="STRING" id="562970.Btus_0877"/>
<evidence type="ECO:0000259" key="6">
    <source>
        <dbReference type="PROSITE" id="PS50893"/>
    </source>
</evidence>
<dbReference type="AlphaFoldDB" id="D5WVY9"/>
<dbReference type="KEGG" id="bts:Btus_0877"/>
<evidence type="ECO:0000256" key="3">
    <source>
        <dbReference type="ARBA" id="ARBA00022741"/>
    </source>
</evidence>
<sequence>MSDAVEVQNVWKKFRIYHDKAYTLKERLIFWNRQKADEFWALKGVNLTIHSGTTVGLIGRNGSGKSTLLKIISRILYPTRGEVKIRGRVSTLLELGAGFHPDFTGRENIFLNASILGFTRKEIKDKLQDIIAFSELEDFIDNPVRNYSSGMYMRLGFSVAVHVDPDILLVDEVLAVGDLAFQEKCINRIKEMKRQGKTIIFVSHSPDQVEDLCDVAVWLDKGEIKMQGRADQVVEAYVRSVS</sequence>
<dbReference type="Gene3D" id="3.40.50.300">
    <property type="entry name" value="P-loop containing nucleotide triphosphate hydrolases"/>
    <property type="match status" value="1"/>
</dbReference>
<dbReference type="InterPro" id="IPR003439">
    <property type="entry name" value="ABC_transporter-like_ATP-bd"/>
</dbReference>
<dbReference type="Pfam" id="PF00005">
    <property type="entry name" value="ABC_tran"/>
    <property type="match status" value="1"/>
</dbReference>
<dbReference type="GO" id="GO:0016887">
    <property type="term" value="F:ATP hydrolysis activity"/>
    <property type="evidence" value="ECO:0007669"/>
    <property type="project" value="InterPro"/>
</dbReference>
<dbReference type="GO" id="GO:0140359">
    <property type="term" value="F:ABC-type transporter activity"/>
    <property type="evidence" value="ECO:0007669"/>
    <property type="project" value="InterPro"/>
</dbReference>
<dbReference type="SMART" id="SM00382">
    <property type="entry name" value="AAA"/>
    <property type="match status" value="1"/>
</dbReference>